<evidence type="ECO:0000256" key="3">
    <source>
        <dbReference type="ARBA" id="ARBA00012421"/>
    </source>
</evidence>
<dbReference type="AlphaFoldDB" id="A0A6U3S3R6"/>
<comment type="cofactor">
    <cofactor evidence="1 7 8">
        <name>pyridoxal 5'-phosphate</name>
        <dbReference type="ChEBI" id="CHEBI:597326"/>
    </cofactor>
</comment>
<evidence type="ECO:0000256" key="5">
    <source>
        <dbReference type="ARBA" id="ARBA00023239"/>
    </source>
</evidence>
<evidence type="ECO:0000256" key="4">
    <source>
        <dbReference type="ARBA" id="ARBA00022898"/>
    </source>
</evidence>
<reference evidence="9" key="1">
    <citation type="submission" date="2021-01" db="EMBL/GenBank/DDBJ databases">
        <authorList>
            <person name="Corre E."/>
            <person name="Pelletier E."/>
            <person name="Niang G."/>
            <person name="Scheremetjew M."/>
            <person name="Finn R."/>
            <person name="Kale V."/>
            <person name="Holt S."/>
            <person name="Cochrane G."/>
            <person name="Meng A."/>
            <person name="Brown T."/>
            <person name="Cohen L."/>
        </authorList>
    </citation>
    <scope>NUCLEOTIDE SEQUENCE</scope>
    <source>
        <strain evidence="9">Pop2</strain>
    </source>
</reference>
<dbReference type="InterPro" id="IPR002129">
    <property type="entry name" value="PyrdxlP-dep_de-COase"/>
</dbReference>
<proteinExistence type="inferred from homology"/>
<dbReference type="InterPro" id="IPR015424">
    <property type="entry name" value="PyrdxlP-dep_Trfase"/>
</dbReference>
<dbReference type="Gene3D" id="3.90.1150.160">
    <property type="match status" value="1"/>
</dbReference>
<dbReference type="InterPro" id="IPR010107">
    <property type="entry name" value="Glutamate_decarboxylase"/>
</dbReference>
<dbReference type="EMBL" id="HBGN01025011">
    <property type="protein sequence ID" value="CAD9339892.1"/>
    <property type="molecule type" value="Transcribed_RNA"/>
</dbReference>
<dbReference type="GO" id="GO:0006538">
    <property type="term" value="P:L-glutamate catabolic process"/>
    <property type="evidence" value="ECO:0007669"/>
    <property type="project" value="TreeGrafter"/>
</dbReference>
<comment type="similarity">
    <text evidence="2 8">Belongs to the group II decarboxylase family.</text>
</comment>
<dbReference type="InterPro" id="IPR015421">
    <property type="entry name" value="PyrdxlP-dep_Trfase_major"/>
</dbReference>
<evidence type="ECO:0000256" key="8">
    <source>
        <dbReference type="RuleBase" id="RU000382"/>
    </source>
</evidence>
<keyword evidence="4 7" id="KW-0663">Pyridoxal phosphate</keyword>
<dbReference type="EC" id="4.1.1.15" evidence="3"/>
<evidence type="ECO:0000313" key="9">
    <source>
        <dbReference type="EMBL" id="CAD9339892.1"/>
    </source>
</evidence>
<accession>A0A6U3S3R6</accession>
<sequence>MSDSNGDKDEIIKSLREETASLRSTVKSLQQAVEVNQSNGLTYYSSMNHGLTRENFNSIPDGGMAPRHVKELIIQNHLGDFTPRLNTSSYVNVVSEKEEREVALLGGEVNLADASVYPASVELHDTVVNMLAKLWHAPPPSDGEKNYCGAGTVGSTEACLLAGLAHKFRWRKWYKKQHNLTDEEVNGIRPNLVISTCYQAAWEKMFRYFDVDAKFAYPDILENKMAVGADDLVAQVDEKTMAVVCILGNHYNGVYDPVWDVDTKLKALNAEKGWQVGIHLDAASGGFVAPFQGRSGEEGPPPFDFRLDSVLSLSSSGHKFGEGAIGTGWVVFRQRKDLAEHIAVSVTYLGGHSDSMTLNFSRPATGPYVQFYKLMRLGMSGYTQKVQNQMRVAAYLRKYMKDLKHSSGKPRFQVLDGGDTCTLPVVAARINPDLKLHYDDIDLQHALSESHWYVSGYSLGFENFNNGGAMENLVSDVPAETTMFRIVCKSNLTMSLAEQLIDHFNEVLEVLDSLPAGYNAMKSNHLKVTRVSFARASFGGLSFAKVNMDEEEDDPPSKRQKVDFVKAEKTPCRKRYSLHHVC</sequence>
<feature type="modified residue" description="N6-(pyridoxal phosphate)lysine" evidence="7">
    <location>
        <position position="319"/>
    </location>
</feature>
<evidence type="ECO:0000256" key="1">
    <source>
        <dbReference type="ARBA" id="ARBA00001933"/>
    </source>
</evidence>
<name>A0A6U3S3R6_9STRA</name>
<dbReference type="Gene3D" id="3.40.640.10">
    <property type="entry name" value="Type I PLP-dependent aspartate aminotransferase-like (Major domain)"/>
    <property type="match status" value="1"/>
</dbReference>
<comment type="catalytic activity">
    <reaction evidence="6">
        <text>L-glutamate + H(+) = 4-aminobutanoate + CO2</text>
        <dbReference type="Rhea" id="RHEA:17785"/>
        <dbReference type="ChEBI" id="CHEBI:15378"/>
        <dbReference type="ChEBI" id="CHEBI:16526"/>
        <dbReference type="ChEBI" id="CHEBI:29985"/>
        <dbReference type="ChEBI" id="CHEBI:59888"/>
        <dbReference type="EC" id="4.1.1.15"/>
    </reaction>
</comment>
<dbReference type="GO" id="GO:0030170">
    <property type="term" value="F:pyridoxal phosphate binding"/>
    <property type="evidence" value="ECO:0007669"/>
    <property type="project" value="InterPro"/>
</dbReference>
<dbReference type="PANTHER" id="PTHR43321:SF3">
    <property type="entry name" value="GLUTAMATE DECARBOXYLASE"/>
    <property type="match status" value="1"/>
</dbReference>
<dbReference type="GO" id="GO:0005829">
    <property type="term" value="C:cytosol"/>
    <property type="evidence" value="ECO:0007669"/>
    <property type="project" value="TreeGrafter"/>
</dbReference>
<protein>
    <recommendedName>
        <fullName evidence="3">glutamate decarboxylase</fullName>
        <ecNumber evidence="3">4.1.1.15</ecNumber>
    </recommendedName>
</protein>
<dbReference type="PANTHER" id="PTHR43321">
    <property type="entry name" value="GLUTAMATE DECARBOXYLASE"/>
    <property type="match status" value="1"/>
</dbReference>
<dbReference type="GO" id="GO:0004351">
    <property type="term" value="F:glutamate decarboxylase activity"/>
    <property type="evidence" value="ECO:0007669"/>
    <property type="project" value="UniProtKB-EC"/>
</dbReference>
<gene>
    <name evidence="9" type="ORF">DBRI1063_LOCUS16004</name>
</gene>
<dbReference type="SUPFAM" id="SSF53383">
    <property type="entry name" value="PLP-dependent transferases"/>
    <property type="match status" value="1"/>
</dbReference>
<evidence type="ECO:0000256" key="2">
    <source>
        <dbReference type="ARBA" id="ARBA00009533"/>
    </source>
</evidence>
<evidence type="ECO:0000256" key="6">
    <source>
        <dbReference type="ARBA" id="ARBA00048868"/>
    </source>
</evidence>
<keyword evidence="5 8" id="KW-0456">Lyase</keyword>
<dbReference type="Pfam" id="PF00282">
    <property type="entry name" value="Pyridoxal_deC"/>
    <property type="match status" value="1"/>
</dbReference>
<evidence type="ECO:0000256" key="7">
    <source>
        <dbReference type="PIRSR" id="PIRSR602129-50"/>
    </source>
</evidence>
<organism evidence="9">
    <name type="scientific">Ditylum brightwellii</name>
    <dbReference type="NCBI Taxonomy" id="49249"/>
    <lineage>
        <taxon>Eukaryota</taxon>
        <taxon>Sar</taxon>
        <taxon>Stramenopiles</taxon>
        <taxon>Ochrophyta</taxon>
        <taxon>Bacillariophyta</taxon>
        <taxon>Mediophyceae</taxon>
        <taxon>Lithodesmiophycidae</taxon>
        <taxon>Lithodesmiales</taxon>
        <taxon>Lithodesmiaceae</taxon>
        <taxon>Ditylum</taxon>
    </lineage>
</organism>